<proteinExistence type="predicted"/>
<protein>
    <submittedName>
        <fullName evidence="1">Uncharacterized protein</fullName>
    </submittedName>
</protein>
<dbReference type="HOGENOM" id="CLU_3138994_0_0_10"/>
<gene>
    <name evidence="1" type="ORF">HMPREF9134_00228</name>
</gene>
<name>L1NHQ8_9PORP</name>
<accession>L1NHQ8</accession>
<evidence type="ECO:0000313" key="1">
    <source>
        <dbReference type="EMBL" id="EKY02785.1"/>
    </source>
</evidence>
<evidence type="ECO:0000313" key="2">
    <source>
        <dbReference type="Proteomes" id="UP000010408"/>
    </source>
</evidence>
<dbReference type="Proteomes" id="UP000010408">
    <property type="component" value="Unassembled WGS sequence"/>
</dbReference>
<dbReference type="AlphaFoldDB" id="L1NHQ8"/>
<reference evidence="1 2" key="1">
    <citation type="submission" date="2012-05" db="EMBL/GenBank/DDBJ databases">
        <authorList>
            <person name="Weinstock G."/>
            <person name="Sodergren E."/>
            <person name="Lobos E.A."/>
            <person name="Fulton L."/>
            <person name="Fulton R."/>
            <person name="Courtney L."/>
            <person name="Fronick C."/>
            <person name="O'Laughlin M."/>
            <person name="Godfrey J."/>
            <person name="Wilson R.M."/>
            <person name="Miner T."/>
            <person name="Farmer C."/>
            <person name="Delehaunty K."/>
            <person name="Cordes M."/>
            <person name="Minx P."/>
            <person name="Tomlinson C."/>
            <person name="Chen J."/>
            <person name="Wollam A."/>
            <person name="Pepin K.H."/>
            <person name="Bhonagiri V."/>
            <person name="Zhang X."/>
            <person name="Suruliraj S."/>
            <person name="Warren W."/>
            <person name="Mitreva M."/>
            <person name="Mardis E.R."/>
            <person name="Wilson R.K."/>
        </authorList>
    </citation>
    <scope>NUCLEOTIDE SEQUENCE [LARGE SCALE GENOMIC DNA]</scope>
    <source>
        <strain evidence="1 2">F0037</strain>
    </source>
</reference>
<sequence length="49" mass="5661">MLFPIKAGKVPRLFFCPLFYKQLSITDTLDKGLEKGMQRVTISRCNELL</sequence>
<dbReference type="STRING" id="1127696.HMPREF9134_00228"/>
<dbReference type="EMBL" id="AMEQ01000010">
    <property type="protein sequence ID" value="EKY02785.1"/>
    <property type="molecule type" value="Genomic_DNA"/>
</dbReference>
<comment type="caution">
    <text evidence="1">The sequence shown here is derived from an EMBL/GenBank/DDBJ whole genome shotgun (WGS) entry which is preliminary data.</text>
</comment>
<organism evidence="1 2">
    <name type="scientific">Porphyromonas catoniae F0037</name>
    <dbReference type="NCBI Taxonomy" id="1127696"/>
    <lineage>
        <taxon>Bacteria</taxon>
        <taxon>Pseudomonadati</taxon>
        <taxon>Bacteroidota</taxon>
        <taxon>Bacteroidia</taxon>
        <taxon>Bacteroidales</taxon>
        <taxon>Porphyromonadaceae</taxon>
        <taxon>Porphyromonas</taxon>
    </lineage>
</organism>